<dbReference type="Gene3D" id="1.20.1070.10">
    <property type="entry name" value="Rhodopsin 7-helix transmembrane proteins"/>
    <property type="match status" value="1"/>
</dbReference>
<evidence type="ECO:0000256" key="4">
    <source>
        <dbReference type="ARBA" id="ARBA00022989"/>
    </source>
</evidence>
<feature type="transmembrane region" description="Helical" evidence="10">
    <location>
        <begin position="288"/>
        <end position="308"/>
    </location>
</feature>
<evidence type="ECO:0000256" key="5">
    <source>
        <dbReference type="ARBA" id="ARBA00023040"/>
    </source>
</evidence>
<evidence type="ECO:0000256" key="9">
    <source>
        <dbReference type="RuleBase" id="RU000688"/>
    </source>
</evidence>
<dbReference type="PANTHER" id="PTHR24249">
    <property type="entry name" value="HISTAMINE RECEPTOR-RELATED G-PROTEIN COUPLED RECEPTOR"/>
    <property type="match status" value="1"/>
</dbReference>
<comment type="subcellular location">
    <subcellularLocation>
        <location evidence="1">Cell membrane</location>
        <topology evidence="1">Multi-pass membrane protein</topology>
    </subcellularLocation>
</comment>
<keyword evidence="3 9" id="KW-0812">Transmembrane</keyword>
<sequence>MNLTQVTRPTQYQTSTTIQHNNQVPDEKPYWYWIVVIIIGCVTTFGNWLVIYVILTRRRLQTIANWYILSLAISDLLIGVFVVPSAVAHEMVTIPHFPIWVMFYNSLFYVSVGNLCVMTLDRYIAVTQPFRYFTVMTNRRVILSVALAWLVPSLIGLLPITWHHISNISRKSYIDRVYYSAIVIGLEIIPCVVMVIIYARLFVIARKHSRQITAHRKACFESQSEYSRVAFGRDSSVSYSHRREQRSNLKAFATILLMFVACWTLSAYRTLCNYRLVQCTAVTTLLTQISRILMFLNTALNFIVYAILKADIRKEFWVVLRNSFKTFQRIA</sequence>
<keyword evidence="8 9" id="KW-0807">Transducer</keyword>
<dbReference type="PRINTS" id="PR00237">
    <property type="entry name" value="GPCRRHODOPSN"/>
</dbReference>
<dbReference type="Pfam" id="PF00001">
    <property type="entry name" value="7tm_1"/>
    <property type="match status" value="1"/>
</dbReference>
<dbReference type="InterPro" id="IPR017452">
    <property type="entry name" value="GPCR_Rhodpsn_7TM"/>
</dbReference>
<feature type="transmembrane region" description="Helical" evidence="10">
    <location>
        <begin position="66"/>
        <end position="87"/>
    </location>
</feature>
<keyword evidence="6 10" id="KW-0472">Membrane</keyword>
<evidence type="ECO:0000256" key="7">
    <source>
        <dbReference type="ARBA" id="ARBA00023170"/>
    </source>
</evidence>
<dbReference type="Proteomes" id="UP000887567">
    <property type="component" value="Unplaced"/>
</dbReference>
<evidence type="ECO:0000313" key="13">
    <source>
        <dbReference type="Proteomes" id="UP000887567"/>
    </source>
</evidence>
<reference evidence="12" key="1">
    <citation type="submission" date="2022-11" db="UniProtKB">
        <authorList>
            <consortium name="EnsemblMetazoa"/>
        </authorList>
    </citation>
    <scope>IDENTIFICATION</scope>
</reference>
<name>A0A913XU16_EXADI</name>
<evidence type="ECO:0000313" key="12">
    <source>
        <dbReference type="EnsemblMetazoa" id="XP_020910279.1"/>
    </source>
</evidence>
<feature type="transmembrane region" description="Helical" evidence="10">
    <location>
        <begin position="99"/>
        <end position="120"/>
    </location>
</feature>
<dbReference type="AlphaFoldDB" id="A0A913XU16"/>
<keyword evidence="13" id="KW-1185">Reference proteome</keyword>
<dbReference type="PROSITE" id="PS50262">
    <property type="entry name" value="G_PROTEIN_RECEP_F1_2"/>
    <property type="match status" value="1"/>
</dbReference>
<dbReference type="OrthoDB" id="10042731at2759"/>
<evidence type="ECO:0000256" key="1">
    <source>
        <dbReference type="ARBA" id="ARBA00004651"/>
    </source>
</evidence>
<dbReference type="PANTHER" id="PTHR24249:SF372">
    <property type="entry name" value="G-PROTEIN COUPLED RECEPTORS FAMILY 1 PROFILE DOMAIN-CONTAINING PROTEIN"/>
    <property type="match status" value="1"/>
</dbReference>
<dbReference type="SUPFAM" id="SSF81321">
    <property type="entry name" value="Family A G protein-coupled receptor-like"/>
    <property type="match status" value="1"/>
</dbReference>
<dbReference type="GeneID" id="110248121"/>
<evidence type="ECO:0000256" key="2">
    <source>
        <dbReference type="ARBA" id="ARBA00022475"/>
    </source>
</evidence>
<dbReference type="GO" id="GO:0005886">
    <property type="term" value="C:plasma membrane"/>
    <property type="evidence" value="ECO:0007669"/>
    <property type="project" value="UniProtKB-SubCell"/>
</dbReference>
<evidence type="ECO:0000256" key="6">
    <source>
        <dbReference type="ARBA" id="ARBA00023136"/>
    </source>
</evidence>
<dbReference type="RefSeq" id="XP_020910279.1">
    <property type="nucleotide sequence ID" value="XM_021054620.2"/>
</dbReference>
<accession>A0A913XU16</accession>
<dbReference type="SMART" id="SM01381">
    <property type="entry name" value="7TM_GPCR_Srsx"/>
    <property type="match status" value="1"/>
</dbReference>
<proteinExistence type="inferred from homology"/>
<dbReference type="InterPro" id="IPR050569">
    <property type="entry name" value="TAAR"/>
</dbReference>
<dbReference type="KEGG" id="epa:110248121"/>
<feature type="transmembrane region" description="Helical" evidence="10">
    <location>
        <begin position="177"/>
        <end position="203"/>
    </location>
</feature>
<dbReference type="InterPro" id="IPR000276">
    <property type="entry name" value="GPCR_Rhodpsn"/>
</dbReference>
<feature type="domain" description="G-protein coupled receptors family 1 profile" evidence="11">
    <location>
        <begin position="46"/>
        <end position="305"/>
    </location>
</feature>
<dbReference type="OMA" id="ITWHHIS"/>
<evidence type="ECO:0000259" key="11">
    <source>
        <dbReference type="PROSITE" id="PS50262"/>
    </source>
</evidence>
<feature type="transmembrane region" description="Helical" evidence="10">
    <location>
        <begin position="141"/>
        <end position="165"/>
    </location>
</feature>
<keyword evidence="7 9" id="KW-0675">Receptor</keyword>
<keyword evidence="2" id="KW-1003">Cell membrane</keyword>
<organism evidence="12 13">
    <name type="scientific">Exaiptasia diaphana</name>
    <name type="common">Tropical sea anemone</name>
    <name type="synonym">Aiptasia pulchella</name>
    <dbReference type="NCBI Taxonomy" id="2652724"/>
    <lineage>
        <taxon>Eukaryota</taxon>
        <taxon>Metazoa</taxon>
        <taxon>Cnidaria</taxon>
        <taxon>Anthozoa</taxon>
        <taxon>Hexacorallia</taxon>
        <taxon>Actiniaria</taxon>
        <taxon>Aiptasiidae</taxon>
        <taxon>Exaiptasia</taxon>
    </lineage>
</organism>
<evidence type="ECO:0000256" key="3">
    <source>
        <dbReference type="ARBA" id="ARBA00022692"/>
    </source>
</evidence>
<protein>
    <recommendedName>
        <fullName evidence="11">G-protein coupled receptors family 1 profile domain-containing protein</fullName>
    </recommendedName>
</protein>
<evidence type="ECO:0000256" key="8">
    <source>
        <dbReference type="ARBA" id="ARBA00023224"/>
    </source>
</evidence>
<keyword evidence="5 9" id="KW-0297">G-protein coupled receptor</keyword>
<dbReference type="GO" id="GO:0004930">
    <property type="term" value="F:G protein-coupled receptor activity"/>
    <property type="evidence" value="ECO:0007669"/>
    <property type="project" value="UniProtKB-KW"/>
</dbReference>
<keyword evidence="4 10" id="KW-1133">Transmembrane helix</keyword>
<dbReference type="EnsemblMetazoa" id="XM_021054620.2">
    <property type="protein sequence ID" value="XP_020910279.1"/>
    <property type="gene ID" value="LOC110248121"/>
</dbReference>
<feature type="transmembrane region" description="Helical" evidence="10">
    <location>
        <begin position="249"/>
        <end position="268"/>
    </location>
</feature>
<comment type="similarity">
    <text evidence="9">Belongs to the G-protein coupled receptor 1 family.</text>
</comment>
<dbReference type="PROSITE" id="PS00237">
    <property type="entry name" value="G_PROTEIN_RECEP_F1_1"/>
    <property type="match status" value="1"/>
</dbReference>
<feature type="transmembrane region" description="Helical" evidence="10">
    <location>
        <begin position="30"/>
        <end position="54"/>
    </location>
</feature>
<evidence type="ECO:0000256" key="10">
    <source>
        <dbReference type="SAM" id="Phobius"/>
    </source>
</evidence>